<evidence type="ECO:0000256" key="1">
    <source>
        <dbReference type="ARBA" id="ARBA00010048"/>
    </source>
</evidence>
<evidence type="ECO:0000256" key="3">
    <source>
        <dbReference type="ARBA" id="ARBA00023186"/>
    </source>
</evidence>
<dbReference type="PIRSF" id="PIRSF016396">
    <property type="entry name" value="Prefoldin_subunit_3"/>
    <property type="match status" value="1"/>
</dbReference>
<dbReference type="InParanoid" id="Q6CUI9"/>
<dbReference type="Pfam" id="PF02996">
    <property type="entry name" value="Prefoldin"/>
    <property type="match status" value="1"/>
</dbReference>
<name>Q6CUI9_KLULA</name>
<dbReference type="CDD" id="cd23156">
    <property type="entry name" value="Prefoldin_3"/>
    <property type="match status" value="1"/>
</dbReference>
<dbReference type="AlphaFoldDB" id="Q6CUI9"/>
<dbReference type="eggNOG" id="KOG3313">
    <property type="taxonomic scope" value="Eukaryota"/>
</dbReference>
<comment type="function">
    <text evidence="4">Binds specifically to cytosolic chaperonin (c-CPN) and transfers target proteins to it. Binds to nascent polypeptide chain and promotes folding in an environment in which there are many competing pathways for nonnative proteins.</text>
</comment>
<dbReference type="PaxDb" id="284590-Q6CUI9"/>
<dbReference type="GO" id="GO:0007021">
    <property type="term" value="P:tubulin complex assembly"/>
    <property type="evidence" value="ECO:0007669"/>
    <property type="project" value="TreeGrafter"/>
</dbReference>
<keyword evidence="5" id="KW-0175">Coiled coil</keyword>
<comment type="similarity">
    <text evidence="1 4">Belongs to the prefoldin subunit alpha family.</text>
</comment>
<dbReference type="InterPro" id="IPR016655">
    <property type="entry name" value="PFD3"/>
</dbReference>
<proteinExistence type="inferred from homology"/>
<dbReference type="PANTHER" id="PTHR12409">
    <property type="entry name" value="PREFOLDIN SUBUNIT 3"/>
    <property type="match status" value="1"/>
</dbReference>
<dbReference type="FunCoup" id="Q6CUI9">
    <property type="interactions" value="1046"/>
</dbReference>
<comment type="subunit">
    <text evidence="2 4">Heterohexamer of two PFD-alpha type and four PFD-beta type subunits.</text>
</comment>
<dbReference type="KEGG" id="kla:KLLA0_C04510g"/>
<dbReference type="SUPFAM" id="SSF46579">
    <property type="entry name" value="Prefoldin"/>
    <property type="match status" value="1"/>
</dbReference>
<accession>Q6CUI9</accession>
<keyword evidence="7" id="KW-1185">Reference proteome</keyword>
<dbReference type="InterPro" id="IPR009053">
    <property type="entry name" value="Prefoldin"/>
</dbReference>
<dbReference type="GO" id="GO:0016272">
    <property type="term" value="C:prefoldin complex"/>
    <property type="evidence" value="ECO:0007669"/>
    <property type="project" value="UniProtKB-UniRule"/>
</dbReference>
<dbReference type="EMBL" id="CR382123">
    <property type="protein sequence ID" value="CAH01251.1"/>
    <property type="molecule type" value="Genomic_DNA"/>
</dbReference>
<evidence type="ECO:0000256" key="5">
    <source>
        <dbReference type="SAM" id="Coils"/>
    </source>
</evidence>
<dbReference type="GO" id="GO:0015631">
    <property type="term" value="F:tubulin binding"/>
    <property type="evidence" value="ECO:0007669"/>
    <property type="project" value="TreeGrafter"/>
</dbReference>
<keyword evidence="3 4" id="KW-0143">Chaperone</keyword>
<reference evidence="6 7" key="1">
    <citation type="journal article" date="2004" name="Nature">
        <title>Genome evolution in yeasts.</title>
        <authorList>
            <consortium name="Genolevures"/>
            <person name="Dujon B."/>
            <person name="Sherman D."/>
            <person name="Fischer G."/>
            <person name="Durrens P."/>
            <person name="Casaregola S."/>
            <person name="Lafontaine I."/>
            <person name="de Montigny J."/>
            <person name="Marck C."/>
            <person name="Neuveglise C."/>
            <person name="Talla E."/>
            <person name="Goffard N."/>
            <person name="Frangeul L."/>
            <person name="Aigle M."/>
            <person name="Anthouard V."/>
            <person name="Babour A."/>
            <person name="Barbe V."/>
            <person name="Barnay S."/>
            <person name="Blanchin S."/>
            <person name="Beckerich J.M."/>
            <person name="Beyne E."/>
            <person name="Bleykasten C."/>
            <person name="Boisrame A."/>
            <person name="Boyer J."/>
            <person name="Cattolico L."/>
            <person name="Confanioleri F."/>
            <person name="de Daruvar A."/>
            <person name="Despons L."/>
            <person name="Fabre E."/>
            <person name="Fairhead C."/>
            <person name="Ferry-Dumazet H."/>
            <person name="Groppi A."/>
            <person name="Hantraye F."/>
            <person name="Hennequin C."/>
            <person name="Jauniaux N."/>
            <person name="Joyet P."/>
            <person name="Kachouri R."/>
            <person name="Kerrest A."/>
            <person name="Koszul R."/>
            <person name="Lemaire M."/>
            <person name="Lesur I."/>
            <person name="Ma L."/>
            <person name="Muller H."/>
            <person name="Nicaud J.M."/>
            <person name="Nikolski M."/>
            <person name="Oztas S."/>
            <person name="Ozier-Kalogeropoulos O."/>
            <person name="Pellenz S."/>
            <person name="Potier S."/>
            <person name="Richard G.F."/>
            <person name="Straub M.L."/>
            <person name="Suleau A."/>
            <person name="Swennene D."/>
            <person name="Tekaia F."/>
            <person name="Wesolowski-Louvel M."/>
            <person name="Westhof E."/>
            <person name="Wirth B."/>
            <person name="Zeniou-Meyer M."/>
            <person name="Zivanovic I."/>
            <person name="Bolotin-Fukuhara M."/>
            <person name="Thierry A."/>
            <person name="Bouchier C."/>
            <person name="Caudron B."/>
            <person name="Scarpelli C."/>
            <person name="Gaillardin C."/>
            <person name="Weissenbach J."/>
            <person name="Wincker P."/>
            <person name="Souciet J.L."/>
        </authorList>
    </citation>
    <scope>NUCLEOTIDE SEQUENCE [LARGE SCALE GENOMIC DNA]</scope>
    <source>
        <strain evidence="7">ATCC 8585 / CBS 2359 / DSM 70799 / NBRC 1267 / NRRL Y-1140 / WM37</strain>
    </source>
</reference>
<dbReference type="Proteomes" id="UP000000598">
    <property type="component" value="Chromosome C"/>
</dbReference>
<evidence type="ECO:0000256" key="2">
    <source>
        <dbReference type="ARBA" id="ARBA00011695"/>
    </source>
</evidence>
<evidence type="ECO:0000313" key="7">
    <source>
        <dbReference type="Proteomes" id="UP000000598"/>
    </source>
</evidence>
<protein>
    <recommendedName>
        <fullName evidence="4">Prefoldin subunit 3</fullName>
    </recommendedName>
</protein>
<dbReference type="OMA" id="YNWDVAQ"/>
<evidence type="ECO:0000256" key="4">
    <source>
        <dbReference type="PIRNR" id="PIRNR016396"/>
    </source>
</evidence>
<dbReference type="GO" id="GO:0007017">
    <property type="term" value="P:microtubule-based process"/>
    <property type="evidence" value="ECO:0007669"/>
    <property type="project" value="TreeGrafter"/>
</dbReference>
<evidence type="ECO:0000313" key="6">
    <source>
        <dbReference type="EMBL" id="CAH01251.1"/>
    </source>
</evidence>
<gene>
    <name evidence="6" type="ORF">KLLA0_C04510g</name>
</gene>
<dbReference type="FunFam" id="1.10.287.370:FF:000001">
    <property type="entry name" value="Prefoldin subunit 3"/>
    <property type="match status" value="1"/>
</dbReference>
<dbReference type="HOGENOM" id="CLU_083737_0_0_1"/>
<feature type="coiled-coil region" evidence="5">
    <location>
        <begin position="141"/>
        <end position="168"/>
    </location>
</feature>
<organism evidence="6 7">
    <name type="scientific">Kluyveromyces lactis (strain ATCC 8585 / CBS 2359 / DSM 70799 / NBRC 1267 / NRRL Y-1140 / WM37)</name>
    <name type="common">Yeast</name>
    <name type="synonym">Candida sphaerica</name>
    <dbReference type="NCBI Taxonomy" id="284590"/>
    <lineage>
        <taxon>Eukaryota</taxon>
        <taxon>Fungi</taxon>
        <taxon>Dikarya</taxon>
        <taxon>Ascomycota</taxon>
        <taxon>Saccharomycotina</taxon>
        <taxon>Saccharomycetes</taxon>
        <taxon>Saccharomycetales</taxon>
        <taxon>Saccharomycetaceae</taxon>
        <taxon>Kluyveromyces</taxon>
    </lineage>
</organism>
<dbReference type="PANTHER" id="PTHR12409:SF0">
    <property type="entry name" value="PREFOLDIN SUBUNIT 3"/>
    <property type="match status" value="1"/>
</dbReference>
<dbReference type="InterPro" id="IPR004127">
    <property type="entry name" value="Prefoldin_subunit_alpha"/>
</dbReference>
<dbReference type="STRING" id="284590.Q6CUI9"/>
<sequence>MDTLFNSAKTNPRGIPEAPFVEKVEQYVKSPEDFDMCFSKFQEHLSKYKYMQESKLANIKQLKSKIPDIENTLNMCALLKQKRETEVDEDDEEEDDSLLINYQLNETLFSKASVNPKDPELKVGLWLGADVMLEYPLDEAIELLAQKLADAKQNLDISQQDVEFLRENITTMEVNCARLYNWDVQRRQQMKKEGSSG</sequence>
<dbReference type="GO" id="GO:0005737">
    <property type="term" value="C:cytoplasm"/>
    <property type="evidence" value="ECO:0007669"/>
    <property type="project" value="TreeGrafter"/>
</dbReference>
<dbReference type="GO" id="GO:0006457">
    <property type="term" value="P:protein folding"/>
    <property type="evidence" value="ECO:0007669"/>
    <property type="project" value="UniProtKB-UniRule"/>
</dbReference>
<dbReference type="Gene3D" id="1.10.287.370">
    <property type="match status" value="1"/>
</dbReference>